<protein>
    <submittedName>
        <fullName evidence="1">Uncharacterized protein</fullName>
    </submittedName>
</protein>
<evidence type="ECO:0000313" key="2">
    <source>
        <dbReference type="Proteomes" id="UP000001548"/>
    </source>
</evidence>
<dbReference type="GeneID" id="5698939"/>
<accession>A8BM90</accession>
<gene>
    <name evidence="1" type="ORF">GL50803_0010425</name>
</gene>
<keyword evidence="2" id="KW-1185">Reference proteome</keyword>
<comment type="caution">
    <text evidence="1">The sequence shown here is derived from an EMBL/GenBank/DDBJ whole genome shotgun (WGS) entry which is preliminary data.</text>
</comment>
<dbReference type="EMBL" id="AACB03000002">
    <property type="protein sequence ID" value="KAE8303974.1"/>
    <property type="molecule type" value="Genomic_DNA"/>
</dbReference>
<sequence length="168" mass="18872">MQIHTAKWTIERIEHQELITVARLDNLLSSNALFILAYFGLTNNFLQNELTGYIKYSIPIALIVIIGVSLFNAVVISITTYFTRKRTNQCLRRLEIPTPPEPLTIFLATMSIRSVVIPICLGLIWDFILLDFHGGKVYYIITFTMITYGAAGLLGVAYAAAILKSNET</sequence>
<name>A8BM90_GIAIC</name>
<dbReference type="KEGG" id="gla:GL50803_0010425"/>
<dbReference type="Proteomes" id="UP000001548">
    <property type="component" value="Unassembled WGS sequence"/>
</dbReference>
<dbReference type="OMA" id="YIKYSIP"/>
<dbReference type="VEuPathDB" id="GiardiaDB:GL50803_10425"/>
<organism evidence="1 2">
    <name type="scientific">Giardia intestinalis (strain ATCC 50803 / WB clone C6)</name>
    <name type="common">Giardia lamblia</name>
    <dbReference type="NCBI Taxonomy" id="184922"/>
    <lineage>
        <taxon>Eukaryota</taxon>
        <taxon>Metamonada</taxon>
        <taxon>Diplomonadida</taxon>
        <taxon>Hexamitidae</taxon>
        <taxon>Giardiinae</taxon>
        <taxon>Giardia</taxon>
    </lineage>
</organism>
<dbReference type="RefSeq" id="XP_001706050.1">
    <property type="nucleotide sequence ID" value="XM_001705998.1"/>
</dbReference>
<dbReference type="HOGENOM" id="CLU_1589528_0_0_1"/>
<reference evidence="1 2" key="1">
    <citation type="journal article" date="2007" name="Science">
        <title>Genomic minimalism in the early diverging intestinal parasite Giardia lamblia.</title>
        <authorList>
            <person name="Morrison H.G."/>
            <person name="McArthur A.G."/>
            <person name="Gillin F.D."/>
            <person name="Aley S.B."/>
            <person name="Adam R.D."/>
            <person name="Olsen G.J."/>
            <person name="Best A.A."/>
            <person name="Cande W.Z."/>
            <person name="Chen F."/>
            <person name="Cipriano M.J."/>
            <person name="Davids B.J."/>
            <person name="Dawson S.C."/>
            <person name="Elmendorf H.G."/>
            <person name="Hehl A.B."/>
            <person name="Holder M.E."/>
            <person name="Huse S.M."/>
            <person name="Kim U.U."/>
            <person name="Lasek-Nesselquist E."/>
            <person name="Manning G."/>
            <person name="Nigam A."/>
            <person name="Nixon J.E."/>
            <person name="Palm D."/>
            <person name="Passamaneck N.E."/>
            <person name="Prabhu A."/>
            <person name="Reich C.I."/>
            <person name="Reiner D.S."/>
            <person name="Samuelson J."/>
            <person name="Svard S.G."/>
            <person name="Sogin M.L."/>
        </authorList>
    </citation>
    <scope>NUCLEOTIDE SEQUENCE [LARGE SCALE GENOMIC DNA]</scope>
    <source>
        <strain evidence="1 2">WB C6</strain>
    </source>
</reference>
<evidence type="ECO:0000313" key="1">
    <source>
        <dbReference type="EMBL" id="KAE8303974.1"/>
    </source>
</evidence>
<proteinExistence type="predicted"/>
<dbReference type="AlphaFoldDB" id="A8BM90"/>